<feature type="domain" description="GFO/IDH/MocA-like oxidoreductase" evidence="2">
    <location>
        <begin position="159"/>
        <end position="228"/>
    </location>
</feature>
<dbReference type="InterPro" id="IPR051450">
    <property type="entry name" value="Gfo/Idh/MocA_Oxidoreductases"/>
</dbReference>
<dbReference type="Pfam" id="PF22725">
    <property type="entry name" value="GFO_IDH_MocA_C3"/>
    <property type="match status" value="1"/>
</dbReference>
<sequence>MTTSLSVGVAGAGVFGGHHASKYHAHPHAQLNAIFDIEVGKASALGARFNAPTFSDFDKLLNSGLDALVITTPASAHFELAKRALHAGLHVFVEKPISIDPKEADALIKTASRNRLVLQVGHQERYVAATAGLFDRKHPPVKIDCIRGTSASGRCEDVSVIYDLMVHDIDIVRKLTGADVKNVYASGNTHEATADLTLSNDTIVSLKASRRANAPQRRMTLVYEDGIIDFDFINREMNNTTPAAIGIDFGQKTGPLAFRDPLSFGADEFINAIIEGRRPIVTGEDGRDAVAWAKLIEKTAGIANTQFESDLLERQRA</sequence>
<dbReference type="InterPro" id="IPR055170">
    <property type="entry name" value="GFO_IDH_MocA-like_dom"/>
</dbReference>
<reference evidence="3 4" key="1">
    <citation type="submission" date="2024-05" db="EMBL/GenBank/DDBJ databases">
        <title>Three bacterial strains, DH-69, EH-24, and ECK-19 isolated from coastal sediments.</title>
        <authorList>
            <person name="Ye Y.-Q."/>
            <person name="Du Z.-J."/>
        </authorList>
    </citation>
    <scope>NUCLEOTIDE SEQUENCE [LARGE SCALE GENOMIC DNA]</scope>
    <source>
        <strain evidence="3 4">ECK-19</strain>
    </source>
</reference>
<dbReference type="SUPFAM" id="SSF55347">
    <property type="entry name" value="Glyceraldehyde-3-phosphate dehydrogenase-like, C-terminal domain"/>
    <property type="match status" value="1"/>
</dbReference>
<dbReference type="EMBL" id="JBEHZE010000001">
    <property type="protein sequence ID" value="MEX6632122.1"/>
    <property type="molecule type" value="Genomic_DNA"/>
</dbReference>
<comment type="caution">
    <text evidence="3">The sequence shown here is derived from an EMBL/GenBank/DDBJ whole genome shotgun (WGS) entry which is preliminary data.</text>
</comment>
<accession>A0ABV3Z013</accession>
<dbReference type="PANTHER" id="PTHR43377">
    <property type="entry name" value="BILIVERDIN REDUCTASE A"/>
    <property type="match status" value="1"/>
</dbReference>
<feature type="domain" description="Gfo/Idh/MocA-like oxidoreductase N-terminal" evidence="1">
    <location>
        <begin position="6"/>
        <end position="122"/>
    </location>
</feature>
<dbReference type="SUPFAM" id="SSF51735">
    <property type="entry name" value="NAD(P)-binding Rossmann-fold domains"/>
    <property type="match status" value="1"/>
</dbReference>
<dbReference type="Gene3D" id="3.30.360.10">
    <property type="entry name" value="Dihydrodipicolinate Reductase, domain 2"/>
    <property type="match status" value="1"/>
</dbReference>
<gene>
    <name evidence="3" type="ORF">ABFZ84_01040</name>
</gene>
<protein>
    <submittedName>
        <fullName evidence="3">Gfo/Idh/MocA family oxidoreductase</fullName>
    </submittedName>
</protein>
<dbReference type="Pfam" id="PF01408">
    <property type="entry name" value="GFO_IDH_MocA"/>
    <property type="match status" value="1"/>
</dbReference>
<proteinExistence type="predicted"/>
<dbReference type="RefSeq" id="WP_369311885.1">
    <property type="nucleotide sequence ID" value="NZ_JBEHZE010000001.1"/>
</dbReference>
<keyword evidence="4" id="KW-1185">Reference proteome</keyword>
<dbReference type="Gene3D" id="3.40.50.720">
    <property type="entry name" value="NAD(P)-binding Rossmann-like Domain"/>
    <property type="match status" value="1"/>
</dbReference>
<evidence type="ECO:0000313" key="3">
    <source>
        <dbReference type="EMBL" id="MEX6632122.1"/>
    </source>
</evidence>
<evidence type="ECO:0000313" key="4">
    <source>
        <dbReference type="Proteomes" id="UP001560685"/>
    </source>
</evidence>
<evidence type="ECO:0000259" key="2">
    <source>
        <dbReference type="Pfam" id="PF22725"/>
    </source>
</evidence>
<dbReference type="InterPro" id="IPR036291">
    <property type="entry name" value="NAD(P)-bd_dom_sf"/>
</dbReference>
<evidence type="ECO:0000259" key="1">
    <source>
        <dbReference type="Pfam" id="PF01408"/>
    </source>
</evidence>
<dbReference type="InterPro" id="IPR000683">
    <property type="entry name" value="Gfo/Idh/MocA-like_OxRdtase_N"/>
</dbReference>
<name>A0ABV3Z013_9PROT</name>
<dbReference type="Proteomes" id="UP001560685">
    <property type="component" value="Unassembled WGS sequence"/>
</dbReference>
<organism evidence="3 4">
    <name type="scientific">Hyphococcus lacteus</name>
    <dbReference type="NCBI Taxonomy" id="3143536"/>
    <lineage>
        <taxon>Bacteria</taxon>
        <taxon>Pseudomonadati</taxon>
        <taxon>Pseudomonadota</taxon>
        <taxon>Alphaproteobacteria</taxon>
        <taxon>Parvularculales</taxon>
        <taxon>Parvularculaceae</taxon>
        <taxon>Hyphococcus</taxon>
    </lineage>
</organism>
<dbReference type="PANTHER" id="PTHR43377:SF1">
    <property type="entry name" value="BILIVERDIN REDUCTASE A"/>
    <property type="match status" value="1"/>
</dbReference>